<dbReference type="EMBL" id="SOFG01000017">
    <property type="protein sequence ID" value="TFB85615.1"/>
    <property type="molecule type" value="Genomic_DNA"/>
</dbReference>
<dbReference type="Proteomes" id="UP000297608">
    <property type="component" value="Unassembled WGS sequence"/>
</dbReference>
<feature type="transmembrane region" description="Helical" evidence="2">
    <location>
        <begin position="77"/>
        <end position="99"/>
    </location>
</feature>
<proteinExistence type="predicted"/>
<evidence type="ECO:0000256" key="2">
    <source>
        <dbReference type="SAM" id="Phobius"/>
    </source>
</evidence>
<feature type="transmembrane region" description="Helical" evidence="2">
    <location>
        <begin position="403"/>
        <end position="420"/>
    </location>
</feature>
<feature type="transmembrane region" description="Helical" evidence="2">
    <location>
        <begin position="278"/>
        <end position="302"/>
    </location>
</feature>
<comment type="caution">
    <text evidence="3">The sequence shown here is derived from an EMBL/GenBank/DDBJ whole genome shotgun (WGS) entry which is preliminary data.</text>
</comment>
<keyword evidence="4" id="KW-1185">Reference proteome</keyword>
<protein>
    <recommendedName>
        <fullName evidence="5">O-antigen ligase domain-containing protein</fullName>
    </recommendedName>
</protein>
<feature type="transmembrane region" description="Helical" evidence="2">
    <location>
        <begin position="346"/>
        <end position="367"/>
    </location>
</feature>
<organism evidence="3 4">
    <name type="scientific">Cryobacterium algoricola</name>
    <dbReference type="NCBI Taxonomy" id="1259183"/>
    <lineage>
        <taxon>Bacteria</taxon>
        <taxon>Bacillati</taxon>
        <taxon>Actinomycetota</taxon>
        <taxon>Actinomycetes</taxon>
        <taxon>Micrococcales</taxon>
        <taxon>Microbacteriaceae</taxon>
        <taxon>Cryobacterium</taxon>
    </lineage>
</organism>
<feature type="region of interest" description="Disordered" evidence="1">
    <location>
        <begin position="432"/>
        <end position="451"/>
    </location>
</feature>
<feature type="transmembrane region" description="Helical" evidence="2">
    <location>
        <begin position="204"/>
        <end position="222"/>
    </location>
</feature>
<name>A0ABY2IAA9_9MICO</name>
<feature type="transmembrane region" description="Helical" evidence="2">
    <location>
        <begin position="46"/>
        <end position="65"/>
    </location>
</feature>
<sequence>MTILGVAFLIAAAATLLLRRSAYPWLLAIAAAFPSSAAILLNDNAISPFYLLAIPTLFWFLFFGSRVVGPGVGAIKLFVVWAVFVTALSPIIFAGIRVLSPRNGIDTGVLDPAILAPGISNAAQASYLLIAVGFVFFLVKNPATIHLPAVTFGVGTVLSSANLLVVRTGGRWPSEVFDTGTSIYTNGDVGGISRLRGVFAEPSLLAEFSIAAAVYFFFMFFSARGKRRVAYLILAALAGVNLSASMTGTGTVAAVIVSVAVLVYGVSRFLTRGQGAMFATLVILVGAVAVLLWGGAAANSIIGIVGEKIGSHSQITRSSADLFSIRVSSDTYWIGAGLGSNRPSSFAMMLLSCVGVVGLASFLWLAARIIWHAGRFGSGRAIAWALFSVLVAKVIATPDLSSPILWTLIAACASACWSIAPKAHQKNPVIPVQSSQMGDTGLDDKAVRASA</sequence>
<accession>A0ABY2IAA9</accession>
<feature type="transmembrane region" description="Helical" evidence="2">
    <location>
        <begin position="379"/>
        <end position="397"/>
    </location>
</feature>
<keyword evidence="2" id="KW-0812">Transmembrane</keyword>
<feature type="transmembrane region" description="Helical" evidence="2">
    <location>
        <begin position="119"/>
        <end position="139"/>
    </location>
</feature>
<gene>
    <name evidence="3" type="ORF">E3O44_13595</name>
</gene>
<feature type="transmembrane region" description="Helical" evidence="2">
    <location>
        <begin position="146"/>
        <end position="166"/>
    </location>
</feature>
<keyword evidence="2" id="KW-0472">Membrane</keyword>
<feature type="transmembrane region" description="Helical" evidence="2">
    <location>
        <begin position="229"/>
        <end position="246"/>
    </location>
</feature>
<dbReference type="RefSeq" id="WP_134535311.1">
    <property type="nucleotide sequence ID" value="NZ_SOFG01000017.1"/>
</dbReference>
<feature type="compositionally biased region" description="Basic and acidic residues" evidence="1">
    <location>
        <begin position="442"/>
        <end position="451"/>
    </location>
</feature>
<evidence type="ECO:0008006" key="5">
    <source>
        <dbReference type="Google" id="ProtNLM"/>
    </source>
</evidence>
<evidence type="ECO:0000313" key="4">
    <source>
        <dbReference type="Proteomes" id="UP000297608"/>
    </source>
</evidence>
<evidence type="ECO:0000256" key="1">
    <source>
        <dbReference type="SAM" id="MobiDB-lite"/>
    </source>
</evidence>
<evidence type="ECO:0000313" key="3">
    <source>
        <dbReference type="EMBL" id="TFB85615.1"/>
    </source>
</evidence>
<feature type="transmembrane region" description="Helical" evidence="2">
    <location>
        <begin position="252"/>
        <end position="271"/>
    </location>
</feature>
<reference evidence="3 4" key="1">
    <citation type="submission" date="2019-03" db="EMBL/GenBank/DDBJ databases">
        <title>Genomics of glacier-inhabiting Cryobacterium strains.</title>
        <authorList>
            <person name="Liu Q."/>
            <person name="Xin Y.-H."/>
        </authorList>
    </citation>
    <scope>NUCLEOTIDE SEQUENCE [LARGE SCALE GENOMIC DNA]</scope>
    <source>
        <strain evidence="3 4">MDB2-B</strain>
    </source>
</reference>
<keyword evidence="2" id="KW-1133">Transmembrane helix</keyword>